<feature type="transmembrane region" description="Helical" evidence="6">
    <location>
        <begin position="12"/>
        <end position="34"/>
    </location>
</feature>
<keyword evidence="3 6" id="KW-0812">Transmembrane</keyword>
<dbReference type="RefSeq" id="WP_186995671.1">
    <property type="nucleotide sequence ID" value="NZ_JACOQG010000047.1"/>
</dbReference>
<dbReference type="Pfam" id="PF01943">
    <property type="entry name" value="Polysacc_synt"/>
    <property type="match status" value="1"/>
</dbReference>
<feature type="transmembrane region" description="Helical" evidence="6">
    <location>
        <begin position="416"/>
        <end position="433"/>
    </location>
</feature>
<sequence>MKNKTGTRYAELFENTVIIAIGSFSSKVLVFFLVPLYTSVLSSSEYGFYDLIYTSLQLAVPILSLNVSESVFRFTVSAKSETKKIVSFTTKCCVYSILPAFMVLSAFAALGISDWIREYSVYILIFYISYMFNQYMIQLAKGIDKIKKMTISGVIGTVFMVGGNVIFLLVIKNGLRGFFVANILGQLIPAVYLFFSMHFWKMFSLTGNVDKDLKKMILKYSAPLILTNIGWWINNASDRYIITWGIGIDAAGILSVAYKIPSIIAVVYGLFIQAWQISATKEYEKSNSGSFYKNIFISLNIFLYYMISLFLLFTKPIASIMFAEDFYSAWIFVPFLLLSSYFSASAGFIAPILTARYDTKTVAYSTITGGVVNILLNIILMFWIGTMGVTIATAFSSFIIFAVRYYSARDVISGVNLRRVLALWLAILIQVVLEINSVYFFQFVPVVVVSVLFRKNLIEYIRVLKLTINKRLKMN</sequence>
<dbReference type="PANTHER" id="PTHR30250:SF11">
    <property type="entry name" value="O-ANTIGEN TRANSPORTER-RELATED"/>
    <property type="match status" value="1"/>
</dbReference>
<keyword evidence="4 6" id="KW-1133">Transmembrane helix</keyword>
<accession>A0ABR7IM32</accession>
<feature type="transmembrane region" description="Helical" evidence="6">
    <location>
        <begin position="326"/>
        <end position="350"/>
    </location>
</feature>
<organism evidence="7 8">
    <name type="scientific">Blautia difficilis</name>
    <dbReference type="NCBI Taxonomy" id="2763027"/>
    <lineage>
        <taxon>Bacteria</taxon>
        <taxon>Bacillati</taxon>
        <taxon>Bacillota</taxon>
        <taxon>Clostridia</taxon>
        <taxon>Lachnospirales</taxon>
        <taxon>Lachnospiraceae</taxon>
        <taxon>Blautia</taxon>
    </lineage>
</organism>
<dbReference type="InterPro" id="IPR002797">
    <property type="entry name" value="Polysacc_synth"/>
</dbReference>
<feature type="transmembrane region" description="Helical" evidence="6">
    <location>
        <begin position="389"/>
        <end position="407"/>
    </location>
</feature>
<keyword evidence="2" id="KW-1003">Cell membrane</keyword>
<evidence type="ECO:0000256" key="5">
    <source>
        <dbReference type="ARBA" id="ARBA00023136"/>
    </source>
</evidence>
<name>A0ABR7IM32_9FIRM</name>
<evidence type="ECO:0000256" key="1">
    <source>
        <dbReference type="ARBA" id="ARBA00004651"/>
    </source>
</evidence>
<reference evidence="7 8" key="1">
    <citation type="submission" date="2020-08" db="EMBL/GenBank/DDBJ databases">
        <title>Genome public.</title>
        <authorList>
            <person name="Liu C."/>
            <person name="Sun Q."/>
        </authorList>
    </citation>
    <scope>NUCLEOTIDE SEQUENCE [LARGE SCALE GENOMIC DNA]</scope>
    <source>
        <strain evidence="7 8">M29</strain>
    </source>
</reference>
<dbReference type="Proteomes" id="UP000649826">
    <property type="component" value="Unassembled WGS sequence"/>
</dbReference>
<evidence type="ECO:0000313" key="8">
    <source>
        <dbReference type="Proteomes" id="UP000649826"/>
    </source>
</evidence>
<feature type="transmembrane region" description="Helical" evidence="6">
    <location>
        <begin position="119"/>
        <end position="137"/>
    </location>
</feature>
<dbReference type="InterPro" id="IPR050833">
    <property type="entry name" value="Poly_Biosynth_Transport"/>
</dbReference>
<dbReference type="EMBL" id="JACOQG010000047">
    <property type="protein sequence ID" value="MBC5781095.1"/>
    <property type="molecule type" value="Genomic_DNA"/>
</dbReference>
<feature type="transmembrane region" description="Helical" evidence="6">
    <location>
        <begin position="362"/>
        <end position="383"/>
    </location>
</feature>
<evidence type="ECO:0000256" key="3">
    <source>
        <dbReference type="ARBA" id="ARBA00022692"/>
    </source>
</evidence>
<keyword evidence="5 6" id="KW-0472">Membrane</keyword>
<evidence type="ECO:0000256" key="4">
    <source>
        <dbReference type="ARBA" id="ARBA00022989"/>
    </source>
</evidence>
<gene>
    <name evidence="7" type="ORF">H8Z82_15915</name>
</gene>
<feature type="transmembrane region" description="Helical" evidence="6">
    <location>
        <begin position="177"/>
        <end position="195"/>
    </location>
</feature>
<feature type="transmembrane region" description="Helical" evidence="6">
    <location>
        <begin position="149"/>
        <end position="171"/>
    </location>
</feature>
<feature type="transmembrane region" description="Helical" evidence="6">
    <location>
        <begin position="240"/>
        <end position="271"/>
    </location>
</feature>
<evidence type="ECO:0000313" key="7">
    <source>
        <dbReference type="EMBL" id="MBC5781095.1"/>
    </source>
</evidence>
<keyword evidence="8" id="KW-1185">Reference proteome</keyword>
<dbReference type="PANTHER" id="PTHR30250">
    <property type="entry name" value="PST FAMILY PREDICTED COLANIC ACID TRANSPORTER"/>
    <property type="match status" value="1"/>
</dbReference>
<proteinExistence type="predicted"/>
<feature type="transmembrane region" description="Helical" evidence="6">
    <location>
        <begin position="291"/>
        <end position="314"/>
    </location>
</feature>
<comment type="caution">
    <text evidence="7">The sequence shown here is derived from an EMBL/GenBank/DDBJ whole genome shotgun (WGS) entry which is preliminary data.</text>
</comment>
<comment type="subcellular location">
    <subcellularLocation>
        <location evidence="1">Cell membrane</location>
        <topology evidence="1">Multi-pass membrane protein</topology>
    </subcellularLocation>
</comment>
<protein>
    <submittedName>
        <fullName evidence="7">Oligosaccharide flippase family protein</fullName>
    </submittedName>
</protein>
<evidence type="ECO:0000256" key="6">
    <source>
        <dbReference type="SAM" id="Phobius"/>
    </source>
</evidence>
<feature type="transmembrane region" description="Helical" evidence="6">
    <location>
        <begin position="88"/>
        <end position="113"/>
    </location>
</feature>
<evidence type="ECO:0000256" key="2">
    <source>
        <dbReference type="ARBA" id="ARBA00022475"/>
    </source>
</evidence>